<evidence type="ECO:0000313" key="3">
    <source>
        <dbReference type="Proteomes" id="UP000061839"/>
    </source>
</evidence>
<evidence type="ECO:0000256" key="1">
    <source>
        <dbReference type="SAM" id="Phobius"/>
    </source>
</evidence>
<keyword evidence="1" id="KW-0472">Membrane</keyword>
<keyword evidence="3" id="KW-1185">Reference proteome</keyword>
<dbReference type="PATRIC" id="fig|1618207.4.peg.2778"/>
<keyword evidence="1" id="KW-0812">Transmembrane</keyword>
<dbReference type="InterPro" id="IPR009781">
    <property type="entry name" value="DUF1345"/>
</dbReference>
<dbReference type="KEGG" id="ari:UM93_13685"/>
<evidence type="ECO:0000313" key="2">
    <source>
        <dbReference type="EMBL" id="AJT43148.1"/>
    </source>
</evidence>
<dbReference type="OrthoDB" id="64737at2"/>
<dbReference type="STRING" id="1618207.UM93_13685"/>
<gene>
    <name evidence="2" type="ORF">UM93_13685</name>
</gene>
<feature type="transmembrane region" description="Helical" evidence="1">
    <location>
        <begin position="95"/>
        <end position="120"/>
    </location>
</feature>
<reference evidence="2 3" key="1">
    <citation type="journal article" date="2015" name="Genome Announc.">
        <title>Complete Genome Sequencing of Protease-Producing Novel Arthrobacter sp. Strain IHBB 11108 Using PacBio Single-Molecule Real-Time Sequencing Technology.</title>
        <authorList>
            <person name="Kiran S."/>
            <person name="Swarnkar M.K."/>
            <person name="Pal M."/>
            <person name="Thakur R."/>
            <person name="Tewari R."/>
            <person name="Singh A.K."/>
            <person name="Gulati A."/>
        </authorList>
    </citation>
    <scope>NUCLEOTIDE SEQUENCE [LARGE SCALE GENOMIC DNA]</scope>
    <source>
        <strain evidence="2 3">IHBB 11108</strain>
    </source>
</reference>
<dbReference type="Pfam" id="PF07077">
    <property type="entry name" value="DUF1345"/>
    <property type="match status" value="1"/>
</dbReference>
<proteinExistence type="predicted"/>
<organism evidence="2 3">
    <name type="scientific">Psychromicrobium lacuslunae</name>
    <dbReference type="NCBI Taxonomy" id="1618207"/>
    <lineage>
        <taxon>Bacteria</taxon>
        <taxon>Bacillati</taxon>
        <taxon>Actinomycetota</taxon>
        <taxon>Actinomycetes</taxon>
        <taxon>Micrococcales</taxon>
        <taxon>Micrococcaceae</taxon>
        <taxon>Psychromicrobium</taxon>
    </lineage>
</organism>
<dbReference type="Proteomes" id="UP000061839">
    <property type="component" value="Chromosome"/>
</dbReference>
<protein>
    <submittedName>
        <fullName evidence="2">Membrane protein</fullName>
    </submittedName>
</protein>
<sequence length="200" mass="21337">MLLAAAIAGLVTGLLDSWLHAPAVAWAAAAGVYNLWVWLAISRMNAETTAAHATEEDPRRPTANLLITFCALASLGAVAVVVIDAKNADDGGRLILAALALGTTALSWLMVHTLYTLRYAEIYYTNTPKPGGIDFNQPELPQYTDFAYMAFSLGMTYQVSDTNISTRAMRSAALRHSLLAFVFGTGILATTINLVVSLAS</sequence>
<accession>A0A0D4C3I1</accession>
<feature type="transmembrane region" description="Helical" evidence="1">
    <location>
        <begin position="178"/>
        <end position="199"/>
    </location>
</feature>
<keyword evidence="1" id="KW-1133">Transmembrane helix</keyword>
<dbReference type="AlphaFoldDB" id="A0A0D4C3I1"/>
<feature type="transmembrane region" description="Helical" evidence="1">
    <location>
        <begin position="65"/>
        <end position="83"/>
    </location>
</feature>
<dbReference type="HOGENOM" id="CLU_098677_0_0_11"/>
<dbReference type="EMBL" id="CP011005">
    <property type="protein sequence ID" value="AJT43148.1"/>
    <property type="molecule type" value="Genomic_DNA"/>
</dbReference>
<name>A0A0D4C3I1_9MICC</name>